<reference evidence="1 2" key="1">
    <citation type="submission" date="2024-02" db="EMBL/GenBank/DDBJ databases">
        <title>Comparative Genomic Analysis of Flavobacterium Species Causing Columnaris Disease of Freshwater Fish in Thailand: Insights into Virulence and Resistance Mechanisms.</title>
        <authorList>
            <person name="Nguyen D."/>
            <person name="Chokmangmeepisarn P."/>
            <person name="Khianchaikhan K."/>
            <person name="Morishita M."/>
            <person name="Bunnoy A."/>
            <person name="Rodkhum C."/>
        </authorList>
    </citation>
    <scope>NUCLEOTIDE SEQUENCE [LARGE SCALE GENOMIC DNA]</scope>
    <source>
        <strain evidence="1 2">CNRT2201</strain>
    </source>
</reference>
<comment type="caution">
    <text evidence="1">The sequence shown here is derived from an EMBL/GenBank/DDBJ whole genome shotgun (WGS) entry which is preliminary data.</text>
</comment>
<protein>
    <submittedName>
        <fullName evidence="1">Uncharacterized protein</fullName>
    </submittedName>
</protein>
<dbReference type="RefSeq" id="WP_123895777.1">
    <property type="nucleotide sequence ID" value="NZ_JAZGZP010000024.1"/>
</dbReference>
<gene>
    <name evidence="1" type="ORF">V3I07_13855</name>
</gene>
<sequence>MRTKNINLINSYTQYSNAIIDRNQTPYSHLTELTETTKEVKLHIKSIFGANSLQYKQVSTIEFSKVR</sequence>
<evidence type="ECO:0000313" key="2">
    <source>
        <dbReference type="Proteomes" id="UP001621706"/>
    </source>
</evidence>
<keyword evidence="2" id="KW-1185">Reference proteome</keyword>
<accession>A0ABW8PBM6</accession>
<organism evidence="1 2">
    <name type="scientific">Flavobacterium oreochromis</name>
    <dbReference type="NCBI Taxonomy" id="2906078"/>
    <lineage>
        <taxon>Bacteria</taxon>
        <taxon>Pseudomonadati</taxon>
        <taxon>Bacteroidota</taxon>
        <taxon>Flavobacteriia</taxon>
        <taxon>Flavobacteriales</taxon>
        <taxon>Flavobacteriaceae</taxon>
        <taxon>Flavobacterium</taxon>
    </lineage>
</organism>
<evidence type="ECO:0000313" key="1">
    <source>
        <dbReference type="EMBL" id="MFK7001971.1"/>
    </source>
</evidence>
<dbReference type="EMBL" id="JAZGZP010000024">
    <property type="protein sequence ID" value="MFK7001971.1"/>
    <property type="molecule type" value="Genomic_DNA"/>
</dbReference>
<proteinExistence type="predicted"/>
<name>A0ABW8PBM6_9FLAO</name>
<dbReference type="Proteomes" id="UP001621706">
    <property type="component" value="Unassembled WGS sequence"/>
</dbReference>